<dbReference type="GO" id="GO:0016020">
    <property type="term" value="C:membrane"/>
    <property type="evidence" value="ECO:0007669"/>
    <property type="project" value="UniProtKB-SubCell"/>
</dbReference>
<dbReference type="InterPro" id="IPR001789">
    <property type="entry name" value="Sig_transdc_resp-reg_receiver"/>
</dbReference>
<dbReference type="Pfam" id="PF00512">
    <property type="entry name" value="HisKA"/>
    <property type="match status" value="1"/>
</dbReference>
<evidence type="ECO:0000256" key="4">
    <source>
        <dbReference type="ARBA" id="ARBA00022553"/>
    </source>
</evidence>
<evidence type="ECO:0000256" key="12">
    <source>
        <dbReference type="SAM" id="MobiDB-lite"/>
    </source>
</evidence>
<reference evidence="17" key="1">
    <citation type="submission" date="2020-12" db="EMBL/GenBank/DDBJ databases">
        <title>Desulfobium dissulfuricans gen. nov., sp. nov., a novel mesophilic, sulfate-reducing bacterium isolated from a deep-sea hydrothermal vent.</title>
        <authorList>
            <person name="Hashimoto Y."/>
            <person name="Tame A."/>
            <person name="Sawayama S."/>
            <person name="Miyazaki J."/>
            <person name="Takai K."/>
            <person name="Nakagawa S."/>
        </authorList>
    </citation>
    <scope>NUCLEOTIDE SEQUENCE</scope>
    <source>
        <strain evidence="17">GF1</strain>
    </source>
</reference>
<dbReference type="SUPFAM" id="SSF55785">
    <property type="entry name" value="PYP-like sensor domain (PAS domain)"/>
    <property type="match status" value="1"/>
</dbReference>
<dbReference type="Gene3D" id="3.30.565.10">
    <property type="entry name" value="Histidine kinase-like ATPase, C-terminal domain"/>
    <property type="match status" value="1"/>
</dbReference>
<dbReference type="SUPFAM" id="SSF47384">
    <property type="entry name" value="Homodimeric domain of signal transducing histidine kinase"/>
    <property type="match status" value="1"/>
</dbReference>
<dbReference type="EMBL" id="AP024233">
    <property type="protein sequence ID" value="BCO10435.1"/>
    <property type="molecule type" value="Genomic_DNA"/>
</dbReference>
<dbReference type="InterPro" id="IPR035965">
    <property type="entry name" value="PAS-like_dom_sf"/>
</dbReference>
<evidence type="ECO:0000256" key="13">
    <source>
        <dbReference type="SAM" id="Phobius"/>
    </source>
</evidence>
<proteinExistence type="predicted"/>
<comment type="subcellular location">
    <subcellularLocation>
        <location evidence="2">Membrane</location>
    </subcellularLocation>
</comment>
<dbReference type="GO" id="GO:0005524">
    <property type="term" value="F:ATP binding"/>
    <property type="evidence" value="ECO:0007669"/>
    <property type="project" value="UniProtKB-KW"/>
</dbReference>
<dbReference type="SMART" id="SM00304">
    <property type="entry name" value="HAMP"/>
    <property type="match status" value="1"/>
</dbReference>
<dbReference type="CDD" id="cd00130">
    <property type="entry name" value="PAS"/>
    <property type="match status" value="1"/>
</dbReference>
<feature type="transmembrane region" description="Helical" evidence="13">
    <location>
        <begin position="12"/>
        <end position="31"/>
    </location>
</feature>
<comment type="catalytic activity">
    <reaction evidence="1">
        <text>ATP + protein L-histidine = ADP + protein N-phospho-L-histidine.</text>
        <dbReference type="EC" id="2.7.13.3"/>
    </reaction>
</comment>
<dbReference type="SMART" id="SM00388">
    <property type="entry name" value="HisKA"/>
    <property type="match status" value="1"/>
</dbReference>
<keyword evidence="11" id="KW-0175">Coiled coil</keyword>
<dbReference type="NCBIfam" id="TIGR00229">
    <property type="entry name" value="sensory_box"/>
    <property type="match status" value="1"/>
</dbReference>
<dbReference type="PANTHER" id="PTHR43065">
    <property type="entry name" value="SENSOR HISTIDINE KINASE"/>
    <property type="match status" value="1"/>
</dbReference>
<dbReference type="GO" id="GO:0000155">
    <property type="term" value="F:phosphorelay sensor kinase activity"/>
    <property type="evidence" value="ECO:0007669"/>
    <property type="project" value="InterPro"/>
</dbReference>
<dbReference type="InterPro" id="IPR011006">
    <property type="entry name" value="CheY-like_superfamily"/>
</dbReference>
<feature type="coiled-coil region" evidence="11">
    <location>
        <begin position="348"/>
        <end position="375"/>
    </location>
</feature>
<evidence type="ECO:0000256" key="5">
    <source>
        <dbReference type="ARBA" id="ARBA00022679"/>
    </source>
</evidence>
<protein>
    <recommendedName>
        <fullName evidence="3">histidine kinase</fullName>
        <ecNumber evidence="3">2.7.13.3</ecNumber>
    </recommendedName>
</protein>
<evidence type="ECO:0000256" key="8">
    <source>
        <dbReference type="ARBA" id="ARBA00022840"/>
    </source>
</evidence>
<organism evidence="17 18">
    <name type="scientific">Desulfolithobacter dissulfuricans</name>
    <dbReference type="NCBI Taxonomy" id="2795293"/>
    <lineage>
        <taxon>Bacteria</taxon>
        <taxon>Pseudomonadati</taxon>
        <taxon>Thermodesulfobacteriota</taxon>
        <taxon>Desulfobulbia</taxon>
        <taxon>Desulfobulbales</taxon>
        <taxon>Desulfobulbaceae</taxon>
        <taxon>Desulfolithobacter</taxon>
    </lineage>
</organism>
<dbReference type="KEGG" id="ddu:GF1_28110"/>
<keyword evidence="8" id="KW-0067">ATP-binding</keyword>
<dbReference type="SUPFAM" id="SSF52172">
    <property type="entry name" value="CheY-like"/>
    <property type="match status" value="1"/>
</dbReference>
<dbReference type="CDD" id="cd00156">
    <property type="entry name" value="REC"/>
    <property type="match status" value="1"/>
</dbReference>
<dbReference type="Gene3D" id="3.30.450.20">
    <property type="entry name" value="PAS domain"/>
    <property type="match status" value="1"/>
</dbReference>
<dbReference type="Pfam" id="PF00072">
    <property type="entry name" value="Response_reg"/>
    <property type="match status" value="1"/>
</dbReference>
<keyword evidence="18" id="KW-1185">Reference proteome</keyword>
<evidence type="ECO:0000313" key="17">
    <source>
        <dbReference type="EMBL" id="BCO10435.1"/>
    </source>
</evidence>
<dbReference type="PROSITE" id="PS50885">
    <property type="entry name" value="HAMP"/>
    <property type="match status" value="1"/>
</dbReference>
<feature type="modified residue" description="4-aspartylphosphate" evidence="10">
    <location>
        <position position="826"/>
    </location>
</feature>
<evidence type="ECO:0000256" key="7">
    <source>
        <dbReference type="ARBA" id="ARBA00022777"/>
    </source>
</evidence>
<dbReference type="SMART" id="SM00091">
    <property type="entry name" value="PAS"/>
    <property type="match status" value="1"/>
</dbReference>
<evidence type="ECO:0000256" key="2">
    <source>
        <dbReference type="ARBA" id="ARBA00004370"/>
    </source>
</evidence>
<keyword evidence="13" id="KW-0812">Transmembrane</keyword>
<dbReference type="Pfam" id="PF02518">
    <property type="entry name" value="HATPase_c"/>
    <property type="match status" value="1"/>
</dbReference>
<evidence type="ECO:0000256" key="9">
    <source>
        <dbReference type="ARBA" id="ARBA00023012"/>
    </source>
</evidence>
<dbReference type="InterPro" id="IPR000014">
    <property type="entry name" value="PAS"/>
</dbReference>
<keyword evidence="13" id="KW-1133">Transmembrane helix</keyword>
<sequence>MLHSRSIRGNFYMMLSGLLLFTILLGLTFFFNHRFTRLNNTYARMLEMESQFLRLAVDESRLLEDPFQYNKLILREKEFGRRCTTCHERKSDLPEQRIDLLISSQENKSELSHLRRDVQHRVAELTNAISAAHENHLLTLRQILQADGRSRPEGASASPAGNDSASSGREPDVIQEAVGLQHLLSDILSDFRALKGLYDFRQVSSSFSANMRAFYSAVDSFAASSRKDQDRLLVEALLENGRIFEQNFRRIVALEKKEKAVGRSLAQNRQGMMDIFAWAGQKVRQERERFWQRTLIITRTSLLVAGLLLFLLFFQARHLLRSLKTIVDQTRKISRDPSYQIPLERHGLEELQVLRQAMNIMARQLNERMEKLRKEITARVQVEQQIHRAKTEWERTFDAVPDMIAIITPDCRIRRANIPFANMVGVPVKEVAGRYCYELIHGASRPPQYCFREICCDKLQHRQYYEPHLDRHLDVALVPFTCGEDELRGALLVIRDISATVRAQELHREMEQRLRSAEKMEMIGMMAGGVAHDLNNILSGIINYPELLLLETPPESPQRKILAAIRDSGRRAAAIVADLLTVARGAASVRELCLLNDLVEQYLGSPEFALLGKTYPEVELETHLAPDLHWCRCSPVHIQKLLMNLLANGFEAISGPGRVRISTANTMVTTDSVPDRSLAPGPYVELVVEDTGAGISDEDLPHIFEPFYSKKKLGRSGTGLGLAIVWNTVQDHGGTVTVESGSDGSRFSVLLPAAAEEQPYSRDDSVVPEVLGRGEGTILVVDDNEMQRDVASRMLEMLGYRVESVGSGEEAVEFLRHRAVDLVVLDMIMDPGMNGRQTLEEILKIRPGQKALIVSGYSESEEVRRACALGACGFTKKPYTLEEIARVVHRILGQKPSCPILS</sequence>
<evidence type="ECO:0000256" key="3">
    <source>
        <dbReference type="ARBA" id="ARBA00012438"/>
    </source>
</evidence>
<feature type="domain" description="Response regulatory" evidence="15">
    <location>
        <begin position="777"/>
        <end position="892"/>
    </location>
</feature>
<dbReference type="SUPFAM" id="SSF55874">
    <property type="entry name" value="ATPase domain of HSP90 chaperone/DNA topoisomerase II/histidine kinase"/>
    <property type="match status" value="1"/>
</dbReference>
<dbReference type="Gene3D" id="3.40.50.2300">
    <property type="match status" value="1"/>
</dbReference>
<dbReference type="PROSITE" id="PS50110">
    <property type="entry name" value="RESPONSE_REGULATORY"/>
    <property type="match status" value="1"/>
</dbReference>
<dbReference type="PROSITE" id="PS50109">
    <property type="entry name" value="HIS_KIN"/>
    <property type="match status" value="1"/>
</dbReference>
<keyword evidence="4 10" id="KW-0597">Phosphoprotein</keyword>
<evidence type="ECO:0000259" key="15">
    <source>
        <dbReference type="PROSITE" id="PS50110"/>
    </source>
</evidence>
<evidence type="ECO:0000259" key="14">
    <source>
        <dbReference type="PROSITE" id="PS50109"/>
    </source>
</evidence>
<evidence type="ECO:0000256" key="1">
    <source>
        <dbReference type="ARBA" id="ARBA00000085"/>
    </source>
</evidence>
<dbReference type="AlphaFoldDB" id="A0A915XJK6"/>
<evidence type="ECO:0000259" key="16">
    <source>
        <dbReference type="PROSITE" id="PS50885"/>
    </source>
</evidence>
<name>A0A915XJK6_9BACT</name>
<keyword evidence="9" id="KW-0902">Two-component regulatory system</keyword>
<evidence type="ECO:0000256" key="11">
    <source>
        <dbReference type="SAM" id="Coils"/>
    </source>
</evidence>
<keyword evidence="5" id="KW-0808">Transferase</keyword>
<dbReference type="Gene3D" id="6.10.340.10">
    <property type="match status" value="1"/>
</dbReference>
<gene>
    <name evidence="17" type="ORF">GF1_28110</name>
</gene>
<dbReference type="EC" id="2.7.13.3" evidence="3"/>
<dbReference type="InterPro" id="IPR004358">
    <property type="entry name" value="Sig_transdc_His_kin-like_C"/>
</dbReference>
<feature type="domain" description="Histidine kinase" evidence="14">
    <location>
        <begin position="529"/>
        <end position="755"/>
    </location>
</feature>
<dbReference type="CDD" id="cd00082">
    <property type="entry name" value="HisKA"/>
    <property type="match status" value="1"/>
</dbReference>
<feature type="transmembrane region" description="Helical" evidence="13">
    <location>
        <begin position="294"/>
        <end position="314"/>
    </location>
</feature>
<accession>A0A915XJK6</accession>
<feature type="region of interest" description="Disordered" evidence="12">
    <location>
        <begin position="148"/>
        <end position="169"/>
    </location>
</feature>
<evidence type="ECO:0000256" key="6">
    <source>
        <dbReference type="ARBA" id="ARBA00022741"/>
    </source>
</evidence>
<keyword evidence="13" id="KW-0472">Membrane</keyword>
<evidence type="ECO:0000313" key="18">
    <source>
        <dbReference type="Proteomes" id="UP001063350"/>
    </source>
</evidence>
<dbReference type="InterPro" id="IPR005467">
    <property type="entry name" value="His_kinase_dom"/>
</dbReference>
<dbReference type="InterPro" id="IPR003661">
    <property type="entry name" value="HisK_dim/P_dom"/>
</dbReference>
<dbReference type="SMART" id="SM00387">
    <property type="entry name" value="HATPase_c"/>
    <property type="match status" value="1"/>
</dbReference>
<keyword evidence="6" id="KW-0547">Nucleotide-binding</keyword>
<keyword evidence="7" id="KW-0418">Kinase</keyword>
<dbReference type="SMART" id="SM00448">
    <property type="entry name" value="REC"/>
    <property type="match status" value="1"/>
</dbReference>
<dbReference type="PRINTS" id="PR00344">
    <property type="entry name" value="BCTRLSENSOR"/>
</dbReference>
<dbReference type="Proteomes" id="UP001063350">
    <property type="component" value="Chromosome"/>
</dbReference>
<dbReference type="InterPro" id="IPR013656">
    <property type="entry name" value="PAS_4"/>
</dbReference>
<dbReference type="InterPro" id="IPR003594">
    <property type="entry name" value="HATPase_dom"/>
</dbReference>
<dbReference type="InterPro" id="IPR036890">
    <property type="entry name" value="HATPase_C_sf"/>
</dbReference>
<dbReference type="PANTHER" id="PTHR43065:SF46">
    <property type="entry name" value="C4-DICARBOXYLATE TRANSPORT SENSOR PROTEIN DCTB"/>
    <property type="match status" value="1"/>
</dbReference>
<dbReference type="InterPro" id="IPR036097">
    <property type="entry name" value="HisK_dim/P_sf"/>
</dbReference>
<dbReference type="InterPro" id="IPR003660">
    <property type="entry name" value="HAMP_dom"/>
</dbReference>
<evidence type="ECO:0000256" key="10">
    <source>
        <dbReference type="PROSITE-ProRule" id="PRU00169"/>
    </source>
</evidence>
<feature type="domain" description="HAMP" evidence="16">
    <location>
        <begin position="317"/>
        <end position="370"/>
    </location>
</feature>
<dbReference type="Gene3D" id="1.10.287.130">
    <property type="match status" value="1"/>
</dbReference>
<dbReference type="Pfam" id="PF08448">
    <property type="entry name" value="PAS_4"/>
    <property type="match status" value="1"/>
</dbReference>
<dbReference type="RefSeq" id="WP_267927166.1">
    <property type="nucleotide sequence ID" value="NZ_AP024233.1"/>
</dbReference>